<name>A0ABQ7GSZ0_DUNSA</name>
<evidence type="ECO:0000256" key="8">
    <source>
        <dbReference type="ARBA" id="ARBA00022833"/>
    </source>
</evidence>
<dbReference type="InterPro" id="IPR003323">
    <property type="entry name" value="OTU_dom"/>
</dbReference>
<comment type="catalytic activity">
    <reaction evidence="1 9">
        <text>Thiol-dependent hydrolysis of ester, thioester, amide, peptide and isopeptide bonds formed by the C-terminal Gly of ubiquitin (a 76-residue protein attached to proteins as an intracellular targeting signal).</text>
        <dbReference type="EC" id="3.4.19.12"/>
    </reaction>
</comment>
<evidence type="ECO:0000256" key="6">
    <source>
        <dbReference type="ARBA" id="ARBA00022801"/>
    </source>
</evidence>
<dbReference type="PANTHER" id="PTHR13312">
    <property type="entry name" value="HIV-INDUCED PROTEIN-7-LIKE PROTEASE"/>
    <property type="match status" value="1"/>
</dbReference>
<dbReference type="EMBL" id="MU069605">
    <property type="protein sequence ID" value="KAF5837731.1"/>
    <property type="molecule type" value="Genomic_DNA"/>
</dbReference>
<dbReference type="InterPro" id="IPR057766">
    <property type="entry name" value="Znf-C2H2_OTU1-like_C"/>
</dbReference>
<dbReference type="CDD" id="cd17059">
    <property type="entry name" value="Ubl_OTU1"/>
    <property type="match status" value="1"/>
</dbReference>
<accession>A0ABQ7GSZ0</accession>
<evidence type="ECO:0000259" key="11">
    <source>
        <dbReference type="PROSITE" id="PS50802"/>
    </source>
</evidence>
<feature type="compositionally biased region" description="Pro residues" evidence="10">
    <location>
        <begin position="82"/>
        <end position="104"/>
    </location>
</feature>
<evidence type="ECO:0000313" key="12">
    <source>
        <dbReference type="EMBL" id="KAF5837731.1"/>
    </source>
</evidence>
<dbReference type="InterPro" id="IPR029071">
    <property type="entry name" value="Ubiquitin-like_domsf"/>
</dbReference>
<organism evidence="12 13">
    <name type="scientific">Dunaliella salina</name>
    <name type="common">Green alga</name>
    <name type="synonym">Protococcus salinus</name>
    <dbReference type="NCBI Taxonomy" id="3046"/>
    <lineage>
        <taxon>Eukaryota</taxon>
        <taxon>Viridiplantae</taxon>
        <taxon>Chlorophyta</taxon>
        <taxon>core chlorophytes</taxon>
        <taxon>Chlorophyceae</taxon>
        <taxon>CS clade</taxon>
        <taxon>Chlamydomonadales</taxon>
        <taxon>Dunaliellaceae</taxon>
        <taxon>Dunaliella</taxon>
    </lineage>
</organism>
<keyword evidence="6 9" id="KW-0378">Hydrolase</keyword>
<evidence type="ECO:0000256" key="5">
    <source>
        <dbReference type="ARBA" id="ARBA00022786"/>
    </source>
</evidence>
<keyword evidence="4" id="KW-0863">Zinc-finger</keyword>
<dbReference type="InterPro" id="IPR038765">
    <property type="entry name" value="Papain-like_cys_pep_sf"/>
</dbReference>
<keyword evidence="8" id="KW-0862">Zinc</keyword>
<keyword evidence="9" id="KW-0963">Cytoplasm</keyword>
<gene>
    <name evidence="12" type="ORF">DUNSADRAFT_3986</name>
</gene>
<dbReference type="Gene3D" id="3.90.70.80">
    <property type="match status" value="1"/>
</dbReference>
<keyword evidence="5 9" id="KW-0833">Ubl conjugation pathway</keyword>
<dbReference type="Pfam" id="PF21403">
    <property type="entry name" value="OTU1_UBXL"/>
    <property type="match status" value="1"/>
</dbReference>
<dbReference type="SUPFAM" id="SSF54001">
    <property type="entry name" value="Cysteine proteinases"/>
    <property type="match status" value="1"/>
</dbReference>
<feature type="compositionally biased region" description="Pro residues" evidence="10">
    <location>
        <begin position="154"/>
        <end position="165"/>
    </location>
</feature>
<feature type="region of interest" description="Disordered" evidence="10">
    <location>
        <begin position="145"/>
        <end position="192"/>
    </location>
</feature>
<evidence type="ECO:0000313" key="13">
    <source>
        <dbReference type="Proteomes" id="UP000815325"/>
    </source>
</evidence>
<dbReference type="Gene3D" id="3.10.20.90">
    <property type="entry name" value="Phosphatidylinositol 3-kinase Catalytic Subunit, Chain A, domain 1"/>
    <property type="match status" value="1"/>
</dbReference>
<protein>
    <recommendedName>
        <fullName evidence="9">Ubiquitin thioesterase OTU</fullName>
        <ecNumber evidence="9">3.4.19.12</ecNumber>
    </recommendedName>
</protein>
<dbReference type="Pfam" id="PF24560">
    <property type="entry name" value="zf-C2H2_OTU1_C"/>
    <property type="match status" value="1"/>
</dbReference>
<comment type="subcellular location">
    <subcellularLocation>
        <location evidence="9">Cytoplasm</location>
    </subcellularLocation>
</comment>
<keyword evidence="13" id="KW-1185">Reference proteome</keyword>
<proteinExistence type="predicted"/>
<dbReference type="SUPFAM" id="SSF54236">
    <property type="entry name" value="Ubiquitin-like"/>
    <property type="match status" value="1"/>
</dbReference>
<evidence type="ECO:0000256" key="2">
    <source>
        <dbReference type="ARBA" id="ARBA00022670"/>
    </source>
</evidence>
<feature type="compositionally biased region" description="Low complexity" evidence="10">
    <location>
        <begin position="166"/>
        <end position="183"/>
    </location>
</feature>
<evidence type="ECO:0000256" key="4">
    <source>
        <dbReference type="ARBA" id="ARBA00022771"/>
    </source>
</evidence>
<evidence type="ECO:0000256" key="3">
    <source>
        <dbReference type="ARBA" id="ARBA00022723"/>
    </source>
</evidence>
<feature type="compositionally biased region" description="Low complexity" evidence="10">
    <location>
        <begin position="112"/>
        <end position="124"/>
    </location>
</feature>
<dbReference type="PANTHER" id="PTHR13312:SF0">
    <property type="entry name" value="UBIQUITIN THIOESTERASE OTU1"/>
    <property type="match status" value="1"/>
</dbReference>
<dbReference type="Proteomes" id="UP000815325">
    <property type="component" value="Unassembled WGS sequence"/>
</dbReference>
<keyword evidence="3" id="KW-0479">Metal-binding</keyword>
<evidence type="ECO:0000256" key="10">
    <source>
        <dbReference type="SAM" id="MobiDB-lite"/>
    </source>
</evidence>
<evidence type="ECO:0000256" key="9">
    <source>
        <dbReference type="RuleBase" id="RU367104"/>
    </source>
</evidence>
<evidence type="ECO:0000256" key="7">
    <source>
        <dbReference type="ARBA" id="ARBA00022807"/>
    </source>
</evidence>
<keyword evidence="7 9" id="KW-0788">Thiol protease</keyword>
<evidence type="ECO:0000256" key="1">
    <source>
        <dbReference type="ARBA" id="ARBA00000707"/>
    </source>
</evidence>
<keyword evidence="2" id="KW-0645">Protease</keyword>
<dbReference type="InterPro" id="IPR048857">
    <property type="entry name" value="OTU1_Ubl"/>
</dbReference>
<comment type="caution">
    <text evidence="12">The sequence shown here is derived from an EMBL/GenBank/DDBJ whole genome shotgun (WGS) entry which is preliminary data.</text>
</comment>
<feature type="domain" description="OTU" evidence="11">
    <location>
        <begin position="198"/>
        <end position="316"/>
    </location>
</feature>
<feature type="region of interest" description="Disordered" evidence="10">
    <location>
        <begin position="82"/>
        <end position="124"/>
    </location>
</feature>
<sequence>MSLSLRCRGPTRQSTLTGIEASTSVSDFCVLVATKTGVPPEQQEILAGFPPKPLELPQDRASVPVSSLPLASGDTIVVRELPGPPPQPPVPAVVPPMAAVPPDFPSNGPHHQQQQQQQQSIEDAEMAAAIAASLGQDVGCVSGGSVSAASAPAAPTPPAAPPPSSGPAAAAGAPGRSAASQGATPTSAPVRRGGGSYVVRRVIESDNSCLFNAVSSILHVYNLCAHISMHAVRADPFKYNEAFLGMDNAKYCSWITSPDKWGGAIELSILSSFYGREIAAFDIQTQRMDVYGQDQGYSEQVMLLYDGLHYDAMAMTPIQDGPEELDITKFETSAPDAQDIQQAARLLVQAAHEARQFTNTASFTLRCGVCQVGLKGEKEAVQHAASTSHSNFQEY</sequence>
<dbReference type="PROSITE" id="PS50802">
    <property type="entry name" value="OTU"/>
    <property type="match status" value="1"/>
</dbReference>
<comment type="function">
    <text evidence="9">Hydrolase that can remove conjugated ubiquitin from proteins and may therefore play an important regulatory role at the level of protein turnover by preventing degradation.</text>
</comment>
<reference evidence="12" key="1">
    <citation type="submission" date="2017-08" db="EMBL/GenBank/DDBJ databases">
        <authorList>
            <person name="Polle J.E."/>
            <person name="Barry K."/>
            <person name="Cushman J."/>
            <person name="Schmutz J."/>
            <person name="Tran D."/>
            <person name="Hathwaick L.T."/>
            <person name="Yim W.C."/>
            <person name="Jenkins J."/>
            <person name="Mckie-Krisberg Z.M."/>
            <person name="Prochnik S."/>
            <person name="Lindquist E."/>
            <person name="Dockter R.B."/>
            <person name="Adam C."/>
            <person name="Molina H."/>
            <person name="Bunkerborg J."/>
            <person name="Jin E."/>
            <person name="Buchheim M."/>
            <person name="Magnuson J."/>
        </authorList>
    </citation>
    <scope>NUCLEOTIDE SEQUENCE</scope>
    <source>
        <strain evidence="12">CCAP 19/18</strain>
    </source>
</reference>
<dbReference type="EC" id="3.4.19.12" evidence="9"/>